<protein>
    <submittedName>
        <fullName evidence="7">IclR family transcriptional regulator</fullName>
    </submittedName>
</protein>
<dbReference type="SMART" id="SM00346">
    <property type="entry name" value="HTH_ICLR"/>
    <property type="match status" value="1"/>
</dbReference>
<evidence type="ECO:0000313" key="7">
    <source>
        <dbReference type="EMBL" id="MBC9206019.1"/>
    </source>
</evidence>
<comment type="caution">
    <text evidence="7">The sequence shown here is derived from an EMBL/GenBank/DDBJ whole genome shotgun (WGS) entry which is preliminary data.</text>
</comment>
<dbReference type="InterPro" id="IPR014757">
    <property type="entry name" value="Tscrpt_reg_IclR_C"/>
</dbReference>
<evidence type="ECO:0000256" key="1">
    <source>
        <dbReference type="ARBA" id="ARBA00023015"/>
    </source>
</evidence>
<sequence>MTILANAADVLRCFTSQRLELTLTDVVALLGTPKSSTSRLLRAMRDAGLLELAPASRRYRPGILLFELGQTYRRASTLLARADDAVARLSRRFGHTGYVSVLDGADVVGVAHHEGTSALRVGTPIGRRLAGFASSTGRSLLARRGDADVRALHPQPLRPVHPASPADIDALLAMLATVRRDGYATSAAEANPGVGAMSVAVGERQTGEEVSLCIVYPLATVSDTEREAMLHALLAEAAEIAALVEDPLAGPRPAPHSAPRPLAHKAA</sequence>
<dbReference type="Pfam" id="PF09339">
    <property type="entry name" value="HTH_IclR"/>
    <property type="match status" value="1"/>
</dbReference>
<dbReference type="EMBL" id="JACTVA010000004">
    <property type="protein sequence ID" value="MBC9206019.1"/>
    <property type="molecule type" value="Genomic_DNA"/>
</dbReference>
<evidence type="ECO:0000259" key="6">
    <source>
        <dbReference type="PROSITE" id="PS51078"/>
    </source>
</evidence>
<evidence type="ECO:0000313" key="8">
    <source>
        <dbReference type="Proteomes" id="UP000626026"/>
    </source>
</evidence>
<keyword evidence="3" id="KW-0804">Transcription</keyword>
<accession>A0ABR7RI75</accession>
<evidence type="ECO:0000256" key="2">
    <source>
        <dbReference type="ARBA" id="ARBA00023125"/>
    </source>
</evidence>
<dbReference type="InterPro" id="IPR036390">
    <property type="entry name" value="WH_DNA-bd_sf"/>
</dbReference>
<keyword evidence="8" id="KW-1185">Reference proteome</keyword>
<dbReference type="Gene3D" id="1.10.10.10">
    <property type="entry name" value="Winged helix-like DNA-binding domain superfamily/Winged helix DNA-binding domain"/>
    <property type="match status" value="1"/>
</dbReference>
<dbReference type="RefSeq" id="WP_187783188.1">
    <property type="nucleotide sequence ID" value="NZ_JACTVA010000004.1"/>
</dbReference>
<reference evidence="7 8" key="1">
    <citation type="journal article" date="2013" name="Int. J. Syst. Evol. Microbiol.">
        <title>Roseomonas aerophila sp. nov., isolated from air.</title>
        <authorList>
            <person name="Kim S.J."/>
            <person name="Weon H.Y."/>
            <person name="Ahn J.H."/>
            <person name="Hong S.B."/>
            <person name="Seok S.J."/>
            <person name="Whang K.S."/>
            <person name="Kwon S.W."/>
        </authorList>
    </citation>
    <scope>NUCLEOTIDE SEQUENCE [LARGE SCALE GENOMIC DNA]</scope>
    <source>
        <strain evidence="7 8">NBRC 108923</strain>
    </source>
</reference>
<proteinExistence type="predicted"/>
<organism evidence="7 8">
    <name type="scientific">Teichococcus aerophilus</name>
    <dbReference type="NCBI Taxonomy" id="1224513"/>
    <lineage>
        <taxon>Bacteria</taxon>
        <taxon>Pseudomonadati</taxon>
        <taxon>Pseudomonadota</taxon>
        <taxon>Alphaproteobacteria</taxon>
        <taxon>Acetobacterales</taxon>
        <taxon>Roseomonadaceae</taxon>
        <taxon>Roseomonas</taxon>
    </lineage>
</organism>
<evidence type="ECO:0000259" key="5">
    <source>
        <dbReference type="PROSITE" id="PS51077"/>
    </source>
</evidence>
<keyword evidence="2" id="KW-0238">DNA-binding</keyword>
<dbReference type="Proteomes" id="UP000626026">
    <property type="component" value="Unassembled WGS sequence"/>
</dbReference>
<dbReference type="PANTHER" id="PTHR30136">
    <property type="entry name" value="HELIX-TURN-HELIX TRANSCRIPTIONAL REGULATOR, ICLR FAMILY"/>
    <property type="match status" value="1"/>
</dbReference>
<evidence type="ECO:0000256" key="4">
    <source>
        <dbReference type="SAM" id="MobiDB-lite"/>
    </source>
</evidence>
<feature type="domain" description="HTH iclR-type" evidence="5">
    <location>
        <begin position="1"/>
        <end position="63"/>
    </location>
</feature>
<dbReference type="InterPro" id="IPR036388">
    <property type="entry name" value="WH-like_DNA-bd_sf"/>
</dbReference>
<feature type="domain" description="IclR-ED" evidence="6">
    <location>
        <begin position="64"/>
        <end position="250"/>
    </location>
</feature>
<gene>
    <name evidence="7" type="ORF">IBL26_04165</name>
</gene>
<dbReference type="Pfam" id="PF01614">
    <property type="entry name" value="IclR_C"/>
    <property type="match status" value="1"/>
</dbReference>
<dbReference type="InterPro" id="IPR029016">
    <property type="entry name" value="GAF-like_dom_sf"/>
</dbReference>
<dbReference type="PROSITE" id="PS51077">
    <property type="entry name" value="HTH_ICLR"/>
    <property type="match status" value="1"/>
</dbReference>
<keyword evidence="1" id="KW-0805">Transcription regulation</keyword>
<dbReference type="Gene3D" id="3.30.450.40">
    <property type="match status" value="1"/>
</dbReference>
<dbReference type="PROSITE" id="PS51078">
    <property type="entry name" value="ICLR_ED"/>
    <property type="match status" value="1"/>
</dbReference>
<dbReference type="SUPFAM" id="SSF46785">
    <property type="entry name" value="Winged helix' DNA-binding domain"/>
    <property type="match status" value="1"/>
</dbReference>
<feature type="region of interest" description="Disordered" evidence="4">
    <location>
        <begin position="248"/>
        <end position="267"/>
    </location>
</feature>
<dbReference type="InterPro" id="IPR050707">
    <property type="entry name" value="HTH_MetabolicPath_Reg"/>
</dbReference>
<dbReference type="PANTHER" id="PTHR30136:SF35">
    <property type="entry name" value="HTH-TYPE TRANSCRIPTIONAL REGULATOR RV1719"/>
    <property type="match status" value="1"/>
</dbReference>
<dbReference type="InterPro" id="IPR005471">
    <property type="entry name" value="Tscrpt_reg_IclR_N"/>
</dbReference>
<name>A0ABR7RI75_9PROT</name>
<dbReference type="SUPFAM" id="SSF55781">
    <property type="entry name" value="GAF domain-like"/>
    <property type="match status" value="1"/>
</dbReference>
<evidence type="ECO:0000256" key="3">
    <source>
        <dbReference type="ARBA" id="ARBA00023163"/>
    </source>
</evidence>